<evidence type="ECO:0000256" key="8">
    <source>
        <dbReference type="ARBA" id="ARBA00023136"/>
    </source>
</evidence>
<evidence type="ECO:0000256" key="2">
    <source>
        <dbReference type="ARBA" id="ARBA00009063"/>
    </source>
</evidence>
<dbReference type="PROSITE" id="PS00914">
    <property type="entry name" value="SYNTAXIN"/>
    <property type="match status" value="1"/>
</dbReference>
<evidence type="ECO:0000256" key="7">
    <source>
        <dbReference type="ARBA" id="ARBA00023054"/>
    </source>
</evidence>
<dbReference type="GO" id="GO:0005484">
    <property type="term" value="F:SNAP receptor activity"/>
    <property type="evidence" value="ECO:0007669"/>
    <property type="project" value="InterPro"/>
</dbReference>
<feature type="transmembrane region" description="Helical" evidence="10">
    <location>
        <begin position="276"/>
        <end position="295"/>
    </location>
</feature>
<evidence type="ECO:0000313" key="11">
    <source>
        <dbReference type="EMBL" id="KAK2718544.1"/>
    </source>
</evidence>
<dbReference type="Proteomes" id="UP001187531">
    <property type="component" value="Unassembled WGS sequence"/>
</dbReference>
<keyword evidence="6 10" id="KW-1133">Transmembrane helix</keyword>
<dbReference type="InterPro" id="IPR006012">
    <property type="entry name" value="Syntaxin/epimorphin_CS"/>
</dbReference>
<evidence type="ECO:0000256" key="5">
    <source>
        <dbReference type="ARBA" id="ARBA00022927"/>
    </source>
</evidence>
<name>A0AA88LA31_ARTSF</name>
<keyword evidence="8 10" id="KW-0472">Membrane</keyword>
<evidence type="ECO:0000313" key="12">
    <source>
        <dbReference type="Proteomes" id="UP001187531"/>
    </source>
</evidence>
<evidence type="ECO:0000256" key="9">
    <source>
        <dbReference type="SAM" id="Coils"/>
    </source>
</evidence>
<dbReference type="PANTHER" id="PTHR15959">
    <property type="entry name" value="SYNTAXIN-18"/>
    <property type="match status" value="1"/>
</dbReference>
<keyword evidence="12" id="KW-1185">Reference proteome</keyword>
<sequence>MMNVTDDFKDLVRDYGKKSHVAESIVLNKKQRLVPELRKCALEILSTIRDLETILENQSKKYLKSQEGYEYYSKFEETLRNCRSSIENLKKLQMQDSFSFQNLINFLHTETKNLEKSYTEYQSRAIRLRFELTKLSKLPYGNNRQIIMSNPANKAEDQAGATLRNRKQNLGNVKPVNVEDRTYEEEASISREEKQVFEQENQQMRNESITQQEDLRRVETQIFELAHLQDQFTNHVCAQESDAQRIADLAIISTDNVKEGNEQVRKAMQNNAGSRMVILVGLIVLSLSVLFIDWYNP</sequence>
<evidence type="ECO:0000256" key="10">
    <source>
        <dbReference type="SAM" id="Phobius"/>
    </source>
</evidence>
<comment type="similarity">
    <text evidence="2">Belongs to the syntaxin family.</text>
</comment>
<keyword evidence="4 10" id="KW-0812">Transmembrane</keyword>
<dbReference type="Gene3D" id="1.20.5.110">
    <property type="match status" value="1"/>
</dbReference>
<accession>A0AA88LA31</accession>
<dbReference type="GO" id="GO:0006886">
    <property type="term" value="P:intracellular protein transport"/>
    <property type="evidence" value="ECO:0007669"/>
    <property type="project" value="InterPro"/>
</dbReference>
<evidence type="ECO:0000256" key="3">
    <source>
        <dbReference type="ARBA" id="ARBA00022448"/>
    </source>
</evidence>
<dbReference type="GO" id="GO:0031201">
    <property type="term" value="C:SNARE complex"/>
    <property type="evidence" value="ECO:0007669"/>
    <property type="project" value="TreeGrafter"/>
</dbReference>
<evidence type="ECO:0000256" key="1">
    <source>
        <dbReference type="ARBA" id="ARBA00004211"/>
    </source>
</evidence>
<evidence type="ECO:0000256" key="4">
    <source>
        <dbReference type="ARBA" id="ARBA00022692"/>
    </source>
</evidence>
<keyword evidence="5" id="KW-0653">Protein transport</keyword>
<gene>
    <name evidence="11" type="ORF">QYM36_005770</name>
</gene>
<protein>
    <recommendedName>
        <fullName evidence="13">Syntaxin-18</fullName>
    </recommendedName>
</protein>
<dbReference type="SUPFAM" id="SSF58038">
    <property type="entry name" value="SNARE fusion complex"/>
    <property type="match status" value="1"/>
</dbReference>
<dbReference type="GO" id="GO:0006890">
    <property type="term" value="P:retrograde vesicle-mediated transport, Golgi to endoplasmic reticulum"/>
    <property type="evidence" value="ECO:0007669"/>
    <property type="project" value="TreeGrafter"/>
</dbReference>
<dbReference type="EMBL" id="JAVRJZ010000009">
    <property type="protein sequence ID" value="KAK2718544.1"/>
    <property type="molecule type" value="Genomic_DNA"/>
</dbReference>
<dbReference type="AlphaFoldDB" id="A0AA88LA31"/>
<keyword evidence="7 9" id="KW-0175">Coiled coil</keyword>
<proteinExistence type="inferred from homology"/>
<evidence type="ECO:0008006" key="13">
    <source>
        <dbReference type="Google" id="ProtNLM"/>
    </source>
</evidence>
<feature type="coiled-coil region" evidence="9">
    <location>
        <begin position="187"/>
        <end position="221"/>
    </location>
</feature>
<keyword evidence="3" id="KW-0813">Transport</keyword>
<dbReference type="PANTHER" id="PTHR15959:SF0">
    <property type="entry name" value="SYNTAXIN-18"/>
    <property type="match status" value="1"/>
</dbReference>
<evidence type="ECO:0000256" key="6">
    <source>
        <dbReference type="ARBA" id="ARBA00022989"/>
    </source>
</evidence>
<comment type="caution">
    <text evidence="11">The sequence shown here is derived from an EMBL/GenBank/DDBJ whole genome shotgun (WGS) entry which is preliminary data.</text>
</comment>
<comment type="subcellular location">
    <subcellularLocation>
        <location evidence="1">Membrane</location>
        <topology evidence="1">Single-pass type IV membrane protein</topology>
    </subcellularLocation>
</comment>
<reference evidence="11" key="1">
    <citation type="submission" date="2023-07" db="EMBL/GenBank/DDBJ databases">
        <title>Chromosome-level genome assembly of Artemia franciscana.</title>
        <authorList>
            <person name="Jo E."/>
        </authorList>
    </citation>
    <scope>NUCLEOTIDE SEQUENCE</scope>
    <source>
        <tissue evidence="11">Whole body</tissue>
    </source>
</reference>
<dbReference type="GO" id="GO:0005783">
    <property type="term" value="C:endoplasmic reticulum"/>
    <property type="evidence" value="ECO:0007669"/>
    <property type="project" value="TreeGrafter"/>
</dbReference>
<organism evidence="11 12">
    <name type="scientific">Artemia franciscana</name>
    <name type="common">Brine shrimp</name>
    <name type="synonym">Artemia sanfranciscana</name>
    <dbReference type="NCBI Taxonomy" id="6661"/>
    <lineage>
        <taxon>Eukaryota</taxon>
        <taxon>Metazoa</taxon>
        <taxon>Ecdysozoa</taxon>
        <taxon>Arthropoda</taxon>
        <taxon>Crustacea</taxon>
        <taxon>Branchiopoda</taxon>
        <taxon>Anostraca</taxon>
        <taxon>Artemiidae</taxon>
        <taxon>Artemia</taxon>
    </lineage>
</organism>
<dbReference type="EMBL" id="JAVRJZ010000009">
    <property type="protein sequence ID" value="KAK2718545.1"/>
    <property type="molecule type" value="Genomic_DNA"/>
</dbReference>